<accession>A0A4R8IN80</accession>
<dbReference type="SUPFAM" id="SSF50447">
    <property type="entry name" value="Translation proteins"/>
    <property type="match status" value="1"/>
</dbReference>
<evidence type="ECO:0000256" key="2">
    <source>
        <dbReference type="ARBA" id="ARBA00017872"/>
    </source>
</evidence>
<reference evidence="10 11" key="1">
    <citation type="submission" date="2019-03" db="EMBL/GenBank/DDBJ databases">
        <title>Genomic Encyclopedia of Type Strains, Phase IV (KMG-IV): sequencing the most valuable type-strain genomes for metagenomic binning, comparative biology and taxonomic classification.</title>
        <authorList>
            <person name="Goeker M."/>
        </authorList>
    </citation>
    <scope>NUCLEOTIDE SEQUENCE [LARGE SCALE GENOMIC DNA]</scope>
    <source>
        <strain evidence="10 11">DSM 16326</strain>
    </source>
</reference>
<dbReference type="SUPFAM" id="SSF54211">
    <property type="entry name" value="Ribosomal protein S5 domain 2-like"/>
    <property type="match status" value="1"/>
</dbReference>
<dbReference type="GO" id="GO:0097216">
    <property type="term" value="F:guanosine tetraphosphate binding"/>
    <property type="evidence" value="ECO:0007669"/>
    <property type="project" value="UniProtKB-ARBA"/>
</dbReference>
<keyword evidence="4 8" id="KW-0251">Elongation factor</keyword>
<dbReference type="Pfam" id="PF00679">
    <property type="entry name" value="EFG_C"/>
    <property type="match status" value="1"/>
</dbReference>
<dbReference type="Pfam" id="PF03764">
    <property type="entry name" value="EFG_IV"/>
    <property type="match status" value="1"/>
</dbReference>
<evidence type="ECO:0000256" key="1">
    <source>
        <dbReference type="ARBA" id="ARBA00005870"/>
    </source>
</evidence>
<dbReference type="FunFam" id="2.40.30.10:FF:000006">
    <property type="entry name" value="Elongation factor G"/>
    <property type="match status" value="1"/>
</dbReference>
<dbReference type="CDD" id="cd04088">
    <property type="entry name" value="EFG_mtEFG_II"/>
    <property type="match status" value="1"/>
</dbReference>
<dbReference type="CDD" id="cd01886">
    <property type="entry name" value="EF-G"/>
    <property type="match status" value="1"/>
</dbReference>
<dbReference type="SUPFAM" id="SSF54980">
    <property type="entry name" value="EF-G C-terminal domain-like"/>
    <property type="match status" value="2"/>
</dbReference>
<comment type="caution">
    <text evidence="10">The sequence shown here is derived from an EMBL/GenBank/DDBJ whole genome shotgun (WGS) entry which is preliminary data.</text>
</comment>
<dbReference type="PROSITE" id="PS51722">
    <property type="entry name" value="G_TR_2"/>
    <property type="match status" value="1"/>
</dbReference>
<sequence>MARNTPIERYRNIGIMAHIDAGKTTTTERILFYTGISHKIGEVHDGAAVMDWMEQEQERGITITSAATTCFWQGMDQQYSQHRINIIDTPGHVDFTIEVERSLRVLDGACAVFCAVGGVEPQSETVWRQANKYEVPRMAFVNKMDRAGADFLRVVEQIRKRLGANAVPIQLNIGAEDNFQGIVDLIRMKAIYWNEDNFGATYEQRDIPDELQARARTLREQMVEAAAEASESLMESYLENGDLSADEIKQGLRARTLANEIVPVLCGSAFKNKGVQAMLDAVIDYMPSPIEVKAIKGVLDDGKETEALRKSDDDEPFAALAFKIATDPFVGSLTFFRVYSGVVKAGDTVYNPIKGKKERIGRLVQMHSNSREELKEVRAGDIAAAVGLKDVTTGETLCDPNKVITLERMEFPEPVISVAIEPRTKADQEKMGVALSKLAQEDPSFRVHTDEESGQTIISGMGELHLDIIVDRLKREFKVDANVGAPQVAYRETIRKKVEQEGKFVRQSGGRGQFGHVWLRIEPQEQGGGYEFVNEIVGGVIPKEYIPSVDKGIQEQMENGVIGGFPMVDVKVTLFDGSFHEVDSSEMAFKIAGSMGFREGARKASPVLLEPMMKVEVVTPEEYMGDVMGDLNRRRGMVQGMEDGPAGKLIHAEVPLAEMFGYATDLRSATQGRASYSMEFAKYSEAPASVADEVIKKAS</sequence>
<protein>
    <recommendedName>
        <fullName evidence="2 8">Elongation factor G</fullName>
        <shortName evidence="8">EF-G</shortName>
    </recommendedName>
</protein>
<comment type="similarity">
    <text evidence="1 8">Belongs to the TRAFAC class translation factor GTPase superfamily. Classic translation factor GTPase family. EF-G/EF-2 subfamily.</text>
</comment>
<evidence type="ECO:0000256" key="4">
    <source>
        <dbReference type="ARBA" id="ARBA00022768"/>
    </source>
</evidence>
<keyword evidence="5 8" id="KW-0648">Protein biosynthesis</keyword>
<dbReference type="Gene3D" id="3.30.230.10">
    <property type="match status" value="1"/>
</dbReference>
<evidence type="ECO:0000256" key="5">
    <source>
        <dbReference type="ARBA" id="ARBA00022917"/>
    </source>
</evidence>
<dbReference type="InterPro" id="IPR005517">
    <property type="entry name" value="Transl_elong_EFG/EF2_IV"/>
</dbReference>
<evidence type="ECO:0000256" key="3">
    <source>
        <dbReference type="ARBA" id="ARBA00022741"/>
    </source>
</evidence>
<proteinExistence type="inferred from homology"/>
<dbReference type="NCBIfam" id="NF009379">
    <property type="entry name" value="PRK12740.1-3"/>
    <property type="match status" value="1"/>
</dbReference>
<dbReference type="AlphaFoldDB" id="A0A4R8IN80"/>
<dbReference type="InterPro" id="IPR047872">
    <property type="entry name" value="EFG_IV"/>
</dbReference>
<dbReference type="CDD" id="cd16262">
    <property type="entry name" value="EFG_III"/>
    <property type="match status" value="1"/>
</dbReference>
<evidence type="ECO:0000313" key="11">
    <source>
        <dbReference type="Proteomes" id="UP000294914"/>
    </source>
</evidence>
<dbReference type="SMART" id="SM00889">
    <property type="entry name" value="EFG_IV"/>
    <property type="match status" value="1"/>
</dbReference>
<dbReference type="NCBIfam" id="TIGR00484">
    <property type="entry name" value="EF-G"/>
    <property type="match status" value="1"/>
</dbReference>
<dbReference type="RefSeq" id="WP_134085432.1">
    <property type="nucleotide sequence ID" value="NZ_SOQX01000013.1"/>
</dbReference>
<evidence type="ECO:0000259" key="9">
    <source>
        <dbReference type="PROSITE" id="PS51722"/>
    </source>
</evidence>
<dbReference type="InterPro" id="IPR031157">
    <property type="entry name" value="G_TR_CS"/>
</dbReference>
<dbReference type="GO" id="GO:0003746">
    <property type="term" value="F:translation elongation factor activity"/>
    <property type="evidence" value="ECO:0007669"/>
    <property type="project" value="UniProtKB-UniRule"/>
</dbReference>
<dbReference type="InterPro" id="IPR020568">
    <property type="entry name" value="Ribosomal_Su5_D2-typ_SF"/>
</dbReference>
<dbReference type="InterPro" id="IPR005225">
    <property type="entry name" value="Small_GTP-bd"/>
</dbReference>
<dbReference type="GO" id="GO:0005737">
    <property type="term" value="C:cytoplasm"/>
    <property type="evidence" value="ECO:0007669"/>
    <property type="project" value="UniProtKB-SubCell"/>
</dbReference>
<dbReference type="InterPro" id="IPR035649">
    <property type="entry name" value="EFG_V"/>
</dbReference>
<dbReference type="NCBIfam" id="TIGR00231">
    <property type="entry name" value="small_GTP"/>
    <property type="match status" value="1"/>
</dbReference>
<dbReference type="FunFam" id="3.30.70.870:FF:000001">
    <property type="entry name" value="Elongation factor G"/>
    <property type="match status" value="1"/>
</dbReference>
<organism evidence="10 11">
    <name type="scientific">Thiohalophilus thiocyanatoxydans</name>
    <dbReference type="NCBI Taxonomy" id="381308"/>
    <lineage>
        <taxon>Bacteria</taxon>
        <taxon>Pseudomonadati</taxon>
        <taxon>Pseudomonadota</taxon>
        <taxon>Gammaproteobacteria</taxon>
        <taxon>Thiohalomonadales</taxon>
        <taxon>Thiohalophilaceae</taxon>
        <taxon>Thiohalophilus</taxon>
    </lineage>
</organism>
<gene>
    <name evidence="8" type="primary">fusA</name>
    <name evidence="10" type="ORF">EDC23_2832</name>
</gene>
<dbReference type="NCBIfam" id="NF009381">
    <property type="entry name" value="PRK12740.1-5"/>
    <property type="match status" value="1"/>
</dbReference>
<name>A0A4R8IN80_9GAMM</name>
<dbReference type="PANTHER" id="PTHR43261:SF1">
    <property type="entry name" value="RIBOSOME-RELEASING FACTOR 2, MITOCHONDRIAL"/>
    <property type="match status" value="1"/>
</dbReference>
<dbReference type="FunFam" id="3.30.70.240:FF:000001">
    <property type="entry name" value="Elongation factor G"/>
    <property type="match status" value="1"/>
</dbReference>
<dbReference type="EMBL" id="SOQX01000013">
    <property type="protein sequence ID" value="TDX96757.1"/>
    <property type="molecule type" value="Genomic_DNA"/>
</dbReference>
<dbReference type="Gene3D" id="3.30.70.870">
    <property type="entry name" value="Elongation Factor G (Translational Gtpase), domain 3"/>
    <property type="match status" value="1"/>
</dbReference>
<dbReference type="InterPro" id="IPR004161">
    <property type="entry name" value="EFTu-like_2"/>
</dbReference>
<dbReference type="InterPro" id="IPR027417">
    <property type="entry name" value="P-loop_NTPase"/>
</dbReference>
<dbReference type="Gene3D" id="2.40.30.10">
    <property type="entry name" value="Translation factors"/>
    <property type="match status" value="1"/>
</dbReference>
<feature type="binding site" evidence="8">
    <location>
        <begin position="17"/>
        <end position="24"/>
    </location>
    <ligand>
        <name>GTP</name>
        <dbReference type="ChEBI" id="CHEBI:37565"/>
    </ligand>
</feature>
<dbReference type="InterPro" id="IPR000640">
    <property type="entry name" value="EFG_V-like"/>
</dbReference>
<dbReference type="InterPro" id="IPR014721">
    <property type="entry name" value="Ribsml_uS5_D2-typ_fold_subgr"/>
</dbReference>
<dbReference type="FunFam" id="3.30.230.10:FF:000003">
    <property type="entry name" value="Elongation factor G"/>
    <property type="match status" value="1"/>
</dbReference>
<dbReference type="InterPro" id="IPR035647">
    <property type="entry name" value="EFG_III/V"/>
</dbReference>
<feature type="binding site" evidence="8">
    <location>
        <begin position="142"/>
        <end position="145"/>
    </location>
    <ligand>
        <name>GTP</name>
        <dbReference type="ChEBI" id="CHEBI:37565"/>
    </ligand>
</feature>
<dbReference type="PROSITE" id="PS00301">
    <property type="entry name" value="G_TR_1"/>
    <property type="match status" value="1"/>
</dbReference>
<dbReference type="SUPFAM" id="SSF52540">
    <property type="entry name" value="P-loop containing nucleoside triphosphate hydrolases"/>
    <property type="match status" value="1"/>
</dbReference>
<dbReference type="InterPro" id="IPR009000">
    <property type="entry name" value="Transl_B-barrel_sf"/>
</dbReference>
<feature type="domain" description="Tr-type G" evidence="9">
    <location>
        <begin position="8"/>
        <end position="290"/>
    </location>
</feature>
<dbReference type="CDD" id="cd03713">
    <property type="entry name" value="EFG_mtEFG_C"/>
    <property type="match status" value="1"/>
</dbReference>
<dbReference type="InterPro" id="IPR041095">
    <property type="entry name" value="EFG_II"/>
</dbReference>
<dbReference type="GO" id="GO:0032790">
    <property type="term" value="P:ribosome disassembly"/>
    <property type="evidence" value="ECO:0007669"/>
    <property type="project" value="TreeGrafter"/>
</dbReference>
<dbReference type="GO" id="GO:0003924">
    <property type="term" value="F:GTPase activity"/>
    <property type="evidence" value="ECO:0007669"/>
    <property type="project" value="InterPro"/>
</dbReference>
<feature type="binding site" evidence="8">
    <location>
        <begin position="88"/>
        <end position="92"/>
    </location>
    <ligand>
        <name>GTP</name>
        <dbReference type="ChEBI" id="CHEBI:37565"/>
    </ligand>
</feature>
<dbReference type="FunFam" id="3.40.50.300:FF:000029">
    <property type="entry name" value="Elongation factor G"/>
    <property type="match status" value="1"/>
</dbReference>
<comment type="subcellular location">
    <subcellularLocation>
        <location evidence="8">Cytoplasm</location>
    </subcellularLocation>
</comment>
<dbReference type="PANTHER" id="PTHR43261">
    <property type="entry name" value="TRANSLATION ELONGATION FACTOR G-RELATED"/>
    <property type="match status" value="1"/>
</dbReference>
<dbReference type="InterPro" id="IPR009022">
    <property type="entry name" value="EFG_III"/>
</dbReference>
<keyword evidence="8" id="KW-0963">Cytoplasm</keyword>
<dbReference type="Gene3D" id="3.30.70.240">
    <property type="match status" value="1"/>
</dbReference>
<dbReference type="Gene3D" id="3.40.50.300">
    <property type="entry name" value="P-loop containing nucleotide triphosphate hydrolases"/>
    <property type="match status" value="1"/>
</dbReference>
<dbReference type="PRINTS" id="PR00315">
    <property type="entry name" value="ELONGATNFCT"/>
</dbReference>
<evidence type="ECO:0000256" key="7">
    <source>
        <dbReference type="ARBA" id="ARBA00024731"/>
    </source>
</evidence>
<dbReference type="GO" id="GO:0005525">
    <property type="term" value="F:GTP binding"/>
    <property type="evidence" value="ECO:0007669"/>
    <property type="project" value="UniProtKB-UniRule"/>
</dbReference>
<keyword evidence="3 8" id="KW-0547">Nucleotide-binding</keyword>
<dbReference type="InterPro" id="IPR004540">
    <property type="entry name" value="Transl_elong_EFG/EF2"/>
</dbReference>
<evidence type="ECO:0000313" key="10">
    <source>
        <dbReference type="EMBL" id="TDX96757.1"/>
    </source>
</evidence>
<dbReference type="Pfam" id="PF00009">
    <property type="entry name" value="GTP_EFTU"/>
    <property type="match status" value="1"/>
</dbReference>
<dbReference type="InterPro" id="IPR000795">
    <property type="entry name" value="T_Tr_GTP-bd_dom"/>
</dbReference>
<evidence type="ECO:0000256" key="8">
    <source>
        <dbReference type="HAMAP-Rule" id="MF_00054"/>
    </source>
</evidence>
<dbReference type="SMART" id="SM00838">
    <property type="entry name" value="EFG_C"/>
    <property type="match status" value="1"/>
</dbReference>
<dbReference type="HAMAP" id="MF_00054_B">
    <property type="entry name" value="EF_G_EF_2_B"/>
    <property type="match status" value="1"/>
</dbReference>
<keyword evidence="6 8" id="KW-0342">GTP-binding</keyword>
<dbReference type="CDD" id="cd01434">
    <property type="entry name" value="EFG_mtEFG1_IV"/>
    <property type="match status" value="1"/>
</dbReference>
<comment type="function">
    <text evidence="7 8">Catalyzes the GTP-dependent ribosomal translocation step during translation elongation. During this step, the ribosome changes from the pre-translocational (PRE) to the post-translocational (POST) state as the newly formed A-site-bound peptidyl-tRNA and P-site-bound deacylated tRNA move to the P and E sites, respectively. Catalyzes the coordinated movement of the two tRNA molecules, the mRNA and conformational changes in the ribosome.</text>
</comment>
<dbReference type="Pfam" id="PF14492">
    <property type="entry name" value="EFG_III"/>
    <property type="match status" value="1"/>
</dbReference>
<evidence type="ECO:0000256" key="6">
    <source>
        <dbReference type="ARBA" id="ARBA00023134"/>
    </source>
</evidence>
<dbReference type="Pfam" id="PF03144">
    <property type="entry name" value="GTP_EFTU_D2"/>
    <property type="match status" value="1"/>
</dbReference>
<dbReference type="OrthoDB" id="9804431at2"/>
<keyword evidence="11" id="KW-1185">Reference proteome</keyword>
<dbReference type="Proteomes" id="UP000294914">
    <property type="component" value="Unassembled WGS sequence"/>
</dbReference>